<dbReference type="AlphaFoldDB" id="A0AAV4U128"/>
<protein>
    <submittedName>
        <fullName evidence="2">Uncharacterized protein</fullName>
    </submittedName>
</protein>
<accession>A0AAV4U128</accession>
<organism evidence="2 3">
    <name type="scientific">Caerostris extrusa</name>
    <name type="common">Bark spider</name>
    <name type="synonym">Caerostris bankana</name>
    <dbReference type="NCBI Taxonomy" id="172846"/>
    <lineage>
        <taxon>Eukaryota</taxon>
        <taxon>Metazoa</taxon>
        <taxon>Ecdysozoa</taxon>
        <taxon>Arthropoda</taxon>
        <taxon>Chelicerata</taxon>
        <taxon>Arachnida</taxon>
        <taxon>Araneae</taxon>
        <taxon>Araneomorphae</taxon>
        <taxon>Entelegynae</taxon>
        <taxon>Araneoidea</taxon>
        <taxon>Araneidae</taxon>
        <taxon>Caerostris</taxon>
    </lineage>
</organism>
<dbReference type="Proteomes" id="UP001054945">
    <property type="component" value="Unassembled WGS sequence"/>
</dbReference>
<evidence type="ECO:0000313" key="2">
    <source>
        <dbReference type="EMBL" id="GIY51437.1"/>
    </source>
</evidence>
<name>A0AAV4U128_CAEEX</name>
<sequence length="77" mass="8410">MPKNLDNQKPNKNPNSKSNRTTPTQFLTRDTQLPTGGSGMISRLLLARRDAETAEDGQKIDTTSQIAAICKTSTYTA</sequence>
<evidence type="ECO:0000313" key="3">
    <source>
        <dbReference type="Proteomes" id="UP001054945"/>
    </source>
</evidence>
<keyword evidence="3" id="KW-1185">Reference proteome</keyword>
<dbReference type="EMBL" id="BPLR01012108">
    <property type="protein sequence ID" value="GIY51437.1"/>
    <property type="molecule type" value="Genomic_DNA"/>
</dbReference>
<reference evidence="2 3" key="1">
    <citation type="submission" date="2021-06" db="EMBL/GenBank/DDBJ databases">
        <title>Caerostris extrusa draft genome.</title>
        <authorList>
            <person name="Kono N."/>
            <person name="Arakawa K."/>
        </authorList>
    </citation>
    <scope>NUCLEOTIDE SEQUENCE [LARGE SCALE GENOMIC DNA]</scope>
</reference>
<feature type="compositionally biased region" description="Low complexity" evidence="1">
    <location>
        <begin position="10"/>
        <end position="19"/>
    </location>
</feature>
<feature type="compositionally biased region" description="Polar residues" evidence="1">
    <location>
        <begin position="20"/>
        <end position="35"/>
    </location>
</feature>
<gene>
    <name evidence="2" type="ORF">CEXT_237081</name>
</gene>
<feature type="region of interest" description="Disordered" evidence="1">
    <location>
        <begin position="1"/>
        <end position="38"/>
    </location>
</feature>
<feature type="non-terminal residue" evidence="2">
    <location>
        <position position="77"/>
    </location>
</feature>
<comment type="caution">
    <text evidence="2">The sequence shown here is derived from an EMBL/GenBank/DDBJ whole genome shotgun (WGS) entry which is preliminary data.</text>
</comment>
<proteinExistence type="predicted"/>
<evidence type="ECO:0000256" key="1">
    <source>
        <dbReference type="SAM" id="MobiDB-lite"/>
    </source>
</evidence>